<dbReference type="AlphaFoldDB" id="A0A061S877"/>
<gene>
    <name evidence="2" type="ORF">TSPGSL018_13244</name>
</gene>
<organism evidence="2">
    <name type="scientific">Tetraselmis sp. GSL018</name>
    <dbReference type="NCBI Taxonomy" id="582737"/>
    <lineage>
        <taxon>Eukaryota</taxon>
        <taxon>Viridiplantae</taxon>
        <taxon>Chlorophyta</taxon>
        <taxon>core chlorophytes</taxon>
        <taxon>Chlorodendrophyceae</taxon>
        <taxon>Chlorodendrales</taxon>
        <taxon>Chlorodendraceae</taxon>
        <taxon>Tetraselmis</taxon>
    </lineage>
</organism>
<feature type="compositionally biased region" description="Basic and acidic residues" evidence="1">
    <location>
        <begin position="1"/>
        <end position="11"/>
    </location>
</feature>
<sequence length="39" mass="3789">SGEKAERKAKGGESACPAAHTPQTPAAVLEAPPGSCARG</sequence>
<reference evidence="2" key="1">
    <citation type="submission" date="2014-05" db="EMBL/GenBank/DDBJ databases">
        <title>The transcriptome of the halophilic microalga Tetraselmis sp. GSL018 isolated from the Great Salt Lake, Utah.</title>
        <authorList>
            <person name="Jinkerson R.E."/>
            <person name="D'Adamo S."/>
            <person name="Posewitz M.C."/>
        </authorList>
    </citation>
    <scope>NUCLEOTIDE SEQUENCE</scope>
    <source>
        <strain evidence="2">GSL018</strain>
    </source>
</reference>
<protein>
    <submittedName>
        <fullName evidence="2">Uncharacterized protein</fullName>
    </submittedName>
</protein>
<feature type="non-terminal residue" evidence="2">
    <location>
        <position position="1"/>
    </location>
</feature>
<evidence type="ECO:0000256" key="1">
    <source>
        <dbReference type="SAM" id="MobiDB-lite"/>
    </source>
</evidence>
<name>A0A061S877_9CHLO</name>
<proteinExistence type="predicted"/>
<accession>A0A061S877</accession>
<dbReference type="EMBL" id="GBEZ01006161">
    <property type="protein sequence ID" value="JAC79214.1"/>
    <property type="molecule type" value="Transcribed_RNA"/>
</dbReference>
<evidence type="ECO:0000313" key="2">
    <source>
        <dbReference type="EMBL" id="JAC79214.1"/>
    </source>
</evidence>
<feature type="region of interest" description="Disordered" evidence="1">
    <location>
        <begin position="1"/>
        <end position="39"/>
    </location>
</feature>